<dbReference type="Pfam" id="PF04314">
    <property type="entry name" value="PCuAC"/>
    <property type="match status" value="1"/>
</dbReference>
<evidence type="ECO:0000313" key="2">
    <source>
        <dbReference type="EMBL" id="QDL39261.1"/>
    </source>
</evidence>
<proteinExistence type="predicted"/>
<dbReference type="AlphaFoldDB" id="A0A515DFR7"/>
<gene>
    <name evidence="2" type="ORF">EUB48_19555</name>
</gene>
<dbReference type="PANTHER" id="PTHR36302">
    <property type="entry name" value="BLR7088 PROTEIN"/>
    <property type="match status" value="1"/>
</dbReference>
<sequence>MKSGILSRALAASLALACGALYAQTIAIKDAWVRTSVQGQKATGAFMKITAKENERLVAVSTPVAGVAEVHQMTMEGDVMKMRAVEGGLELPAGKTVALTPGGYHVMLMDLKAPLMKDSTVPMTLVFKNDKGVQSQVELKVPVSTVAPGVANGMGADTGGMMMGGQKH</sequence>
<dbReference type="EMBL" id="CP035503">
    <property type="protein sequence ID" value="QDL39261.1"/>
    <property type="molecule type" value="Genomic_DNA"/>
</dbReference>
<keyword evidence="3" id="KW-1185">Reference proteome</keyword>
<protein>
    <submittedName>
        <fullName evidence="2">Copper chaperone PCu(A)C</fullName>
    </submittedName>
</protein>
<dbReference type="PANTHER" id="PTHR36302:SF1">
    <property type="entry name" value="COPPER CHAPERONE PCU(A)C"/>
    <property type="match status" value="1"/>
</dbReference>
<feature type="chain" id="PRO_5022241986" evidence="1">
    <location>
        <begin position="24"/>
        <end position="168"/>
    </location>
</feature>
<dbReference type="SUPFAM" id="SSF110087">
    <property type="entry name" value="DR1885-like metal-binding protein"/>
    <property type="match status" value="1"/>
</dbReference>
<keyword evidence="1" id="KW-0732">Signal</keyword>
<dbReference type="InterPro" id="IPR058248">
    <property type="entry name" value="Lxx211020-like"/>
</dbReference>
<accession>A0A515DFR7</accession>
<organism evidence="2 3">
    <name type="scientific">Rhodoferax sediminis</name>
    <dbReference type="NCBI Taxonomy" id="2509614"/>
    <lineage>
        <taxon>Bacteria</taxon>
        <taxon>Pseudomonadati</taxon>
        <taxon>Pseudomonadota</taxon>
        <taxon>Betaproteobacteria</taxon>
        <taxon>Burkholderiales</taxon>
        <taxon>Comamonadaceae</taxon>
        <taxon>Rhodoferax</taxon>
    </lineage>
</organism>
<reference evidence="2 3" key="1">
    <citation type="submission" date="2019-01" db="EMBL/GenBank/DDBJ databases">
        <title>Genomic insights into a novel species Rhodoferax sp.</title>
        <authorList>
            <person name="Jin L."/>
        </authorList>
    </citation>
    <scope>NUCLEOTIDE SEQUENCE [LARGE SCALE GENOMIC DNA]</scope>
    <source>
        <strain evidence="2 3">CHu59-6-5</strain>
    </source>
</reference>
<feature type="signal peptide" evidence="1">
    <location>
        <begin position="1"/>
        <end position="23"/>
    </location>
</feature>
<dbReference type="Gene3D" id="2.60.40.1890">
    <property type="entry name" value="PCu(A)C copper chaperone"/>
    <property type="match status" value="1"/>
</dbReference>
<dbReference type="InterPro" id="IPR007410">
    <property type="entry name" value="LpqE-like"/>
</dbReference>
<name>A0A515DFR7_9BURK</name>
<evidence type="ECO:0000256" key="1">
    <source>
        <dbReference type="SAM" id="SignalP"/>
    </source>
</evidence>
<dbReference type="InterPro" id="IPR036182">
    <property type="entry name" value="PCuAC_sf"/>
</dbReference>
<dbReference type="RefSeq" id="WP_142820748.1">
    <property type="nucleotide sequence ID" value="NZ_CP035503.1"/>
</dbReference>
<evidence type="ECO:0000313" key="3">
    <source>
        <dbReference type="Proteomes" id="UP000316798"/>
    </source>
</evidence>
<dbReference type="OrthoDB" id="9796962at2"/>
<dbReference type="Proteomes" id="UP000316798">
    <property type="component" value="Chromosome"/>
</dbReference>
<dbReference type="KEGG" id="rhf:EUB48_19555"/>